<reference evidence="3 4" key="1">
    <citation type="journal article" date="2023" name="BMC Biol.">
        <title>The compact genome of the sponge Oopsacas minuta (Hexactinellida) is lacking key metazoan core genes.</title>
        <authorList>
            <person name="Santini S."/>
            <person name="Schenkelaars Q."/>
            <person name="Jourda C."/>
            <person name="Duchesne M."/>
            <person name="Belahbib H."/>
            <person name="Rocher C."/>
            <person name="Selva M."/>
            <person name="Riesgo A."/>
            <person name="Vervoort M."/>
            <person name="Leys S.P."/>
            <person name="Kodjabachian L."/>
            <person name="Le Bivic A."/>
            <person name="Borchiellini C."/>
            <person name="Claverie J.M."/>
            <person name="Renard E."/>
        </authorList>
    </citation>
    <scope>NUCLEOTIDE SEQUENCE [LARGE SCALE GENOMIC DNA]</scope>
    <source>
        <strain evidence="3">SPO-2</strain>
    </source>
</reference>
<feature type="compositionally biased region" description="Low complexity" evidence="1">
    <location>
        <begin position="258"/>
        <end position="273"/>
    </location>
</feature>
<dbReference type="PROSITE" id="PS51205">
    <property type="entry name" value="VPS9"/>
    <property type="match status" value="1"/>
</dbReference>
<feature type="compositionally biased region" description="Polar residues" evidence="1">
    <location>
        <begin position="293"/>
        <end position="309"/>
    </location>
</feature>
<dbReference type="InterPro" id="IPR003123">
    <property type="entry name" value="VPS9"/>
</dbReference>
<dbReference type="Gene3D" id="1.20.1050.80">
    <property type="entry name" value="VPS9 domain"/>
    <property type="match status" value="1"/>
</dbReference>
<dbReference type="PANTHER" id="PTHR23101">
    <property type="entry name" value="RAB GDP/GTP EXCHANGE FACTOR"/>
    <property type="match status" value="1"/>
</dbReference>
<evidence type="ECO:0000313" key="4">
    <source>
        <dbReference type="Proteomes" id="UP001165289"/>
    </source>
</evidence>
<evidence type="ECO:0000256" key="1">
    <source>
        <dbReference type="SAM" id="MobiDB-lite"/>
    </source>
</evidence>
<evidence type="ECO:0000259" key="2">
    <source>
        <dbReference type="PROSITE" id="PS51205"/>
    </source>
</evidence>
<dbReference type="InterPro" id="IPR045046">
    <property type="entry name" value="Vps9-like"/>
</dbReference>
<protein>
    <recommendedName>
        <fullName evidence="2">VPS9 domain-containing protein</fullName>
    </recommendedName>
</protein>
<dbReference type="Proteomes" id="UP001165289">
    <property type="component" value="Unassembled WGS sequence"/>
</dbReference>
<dbReference type="GO" id="GO:0005829">
    <property type="term" value="C:cytosol"/>
    <property type="evidence" value="ECO:0007669"/>
    <property type="project" value="TreeGrafter"/>
</dbReference>
<dbReference type="GO" id="GO:0016192">
    <property type="term" value="P:vesicle-mediated transport"/>
    <property type="evidence" value="ECO:0007669"/>
    <property type="project" value="InterPro"/>
</dbReference>
<dbReference type="PANTHER" id="PTHR23101:SF25">
    <property type="entry name" value="GTPASE-ACTIVATING PROTEIN AND VPS9 DOMAIN-CONTAINING PROTEIN 1"/>
    <property type="match status" value="1"/>
</dbReference>
<name>A0AAV7JXU6_9METZ</name>
<sequence>MATVLQNLSRVNLRLLSQDLKLVFKFTNLDIYASYIDSLVLNQKSQNEVIEGEISPKKFTKNACFFYKKLEAERTHILISKQDLIFLQKSIRNISSIETLQEHNPILKQLEETKSVVMSLERAEPILQSKKKKTPTDTPNTPPKISLPRLMLFPIKERDPDQPEGFEIKSEEEIIHGKKQVTSLRDISKENTAIHSALKDSYCMDGNFLLTRSAKTRQNSVSGYETLRRGVNPMSSICDETSESSSSSEDEEDKSYEGDTSGLGSLANSNSSTYKVDTGTLKPPLPPYPSSKASVSSNTPSISVQLQDQSDSDPLEHSDEHPEVLHSKDSLIRLQRSASLGDKDCFEHLDIYQNAEELRKVSAKKSNTLVSSPKKTASISDSFPISKHFAAHDKPKVMLRSKRFKKNARNIIKTVSTFGHHQKLSKRLDSLSLTKSSSNSDLKEMSTPARETQWTKLRTSTFTYMTMKSRQKAIPTSKYFTLLPLDSPTCYFQSNMNSLIKRLRLVLSTCSYPDLNIPEPDFLPIEIQQQASELGDQDNDSSQKISMSPDIANKRSLVSMLNHEFNIAISRNDIPQIALTSDLLHTIDIMSESQVAAAIDGLNKEYLARREYMQYLTTTSLKLSSQQERIITYEKFLLCQVEELEKLFMDTEARSFLLQNNTLLQLDFNLSVSDDKPLTIQNSVYFTLEQMRVDPIWHNWMYYDALLCSIERNIYNHIYYGLFFPDGITDQDDNELFRIRLNLLSKKLQIDDPFLAIHPKYYFSSPWPGALQLLHTINIYKSPRDKLDVITNCCKLITNLLHFTDPTEALGADEILPVLIFVTVNSNPKYLYANCAFLERYSDSIEKGETAYWFNQFYIAIANLKTLFKSHGIVA</sequence>
<organism evidence="3 4">
    <name type="scientific">Oopsacas minuta</name>
    <dbReference type="NCBI Taxonomy" id="111878"/>
    <lineage>
        <taxon>Eukaryota</taxon>
        <taxon>Metazoa</taxon>
        <taxon>Porifera</taxon>
        <taxon>Hexactinellida</taxon>
        <taxon>Hexasterophora</taxon>
        <taxon>Lyssacinosida</taxon>
        <taxon>Leucopsacidae</taxon>
        <taxon>Oopsacas</taxon>
    </lineage>
</organism>
<gene>
    <name evidence="3" type="ORF">LOD99_3255</name>
</gene>
<dbReference type="GO" id="GO:0030139">
    <property type="term" value="C:endocytic vesicle"/>
    <property type="evidence" value="ECO:0007669"/>
    <property type="project" value="TreeGrafter"/>
</dbReference>
<keyword evidence="4" id="KW-1185">Reference proteome</keyword>
<feature type="region of interest" description="Disordered" evidence="1">
    <location>
        <begin position="217"/>
        <end position="326"/>
    </location>
</feature>
<dbReference type="SUPFAM" id="SSF109993">
    <property type="entry name" value="VPS9 domain"/>
    <property type="match status" value="1"/>
</dbReference>
<evidence type="ECO:0000313" key="3">
    <source>
        <dbReference type="EMBL" id="KAI6653751.1"/>
    </source>
</evidence>
<dbReference type="EMBL" id="JAKMXF010000255">
    <property type="protein sequence ID" value="KAI6653751.1"/>
    <property type="molecule type" value="Genomic_DNA"/>
</dbReference>
<dbReference type="Pfam" id="PF02204">
    <property type="entry name" value="VPS9"/>
    <property type="match status" value="1"/>
</dbReference>
<accession>A0AAV7JXU6</accession>
<dbReference type="GO" id="GO:0031267">
    <property type="term" value="F:small GTPase binding"/>
    <property type="evidence" value="ECO:0007669"/>
    <property type="project" value="TreeGrafter"/>
</dbReference>
<feature type="compositionally biased region" description="Low complexity" evidence="1">
    <location>
        <begin position="235"/>
        <end position="247"/>
    </location>
</feature>
<comment type="caution">
    <text evidence="3">The sequence shown here is derived from an EMBL/GenBank/DDBJ whole genome shotgun (WGS) entry which is preliminary data.</text>
</comment>
<dbReference type="InterPro" id="IPR037191">
    <property type="entry name" value="VPS9_dom_sf"/>
</dbReference>
<feature type="compositionally biased region" description="Basic and acidic residues" evidence="1">
    <location>
        <begin position="314"/>
        <end position="326"/>
    </location>
</feature>
<dbReference type="GO" id="GO:0005085">
    <property type="term" value="F:guanyl-nucleotide exchange factor activity"/>
    <property type="evidence" value="ECO:0007669"/>
    <property type="project" value="InterPro"/>
</dbReference>
<feature type="domain" description="VPS9" evidence="2">
    <location>
        <begin position="731"/>
        <end position="873"/>
    </location>
</feature>
<dbReference type="SMART" id="SM00167">
    <property type="entry name" value="VPS9"/>
    <property type="match status" value="1"/>
</dbReference>
<dbReference type="AlphaFoldDB" id="A0AAV7JXU6"/>
<proteinExistence type="predicted"/>